<feature type="compositionally biased region" description="Low complexity" evidence="10">
    <location>
        <begin position="546"/>
        <end position="566"/>
    </location>
</feature>
<dbReference type="EMBL" id="JAPWTJ010000512">
    <property type="protein sequence ID" value="KAJ8977751.1"/>
    <property type="molecule type" value="Genomic_DNA"/>
</dbReference>
<organism evidence="13 14">
    <name type="scientific">Molorchus minor</name>
    <dbReference type="NCBI Taxonomy" id="1323400"/>
    <lineage>
        <taxon>Eukaryota</taxon>
        <taxon>Metazoa</taxon>
        <taxon>Ecdysozoa</taxon>
        <taxon>Arthropoda</taxon>
        <taxon>Hexapoda</taxon>
        <taxon>Insecta</taxon>
        <taxon>Pterygota</taxon>
        <taxon>Neoptera</taxon>
        <taxon>Endopterygota</taxon>
        <taxon>Coleoptera</taxon>
        <taxon>Polyphaga</taxon>
        <taxon>Cucujiformia</taxon>
        <taxon>Chrysomeloidea</taxon>
        <taxon>Cerambycidae</taxon>
        <taxon>Lamiinae</taxon>
        <taxon>Monochamini</taxon>
        <taxon>Molorchus</taxon>
    </lineage>
</organism>
<dbReference type="SUPFAM" id="SSF48464">
    <property type="entry name" value="ENTH/VHS domain"/>
    <property type="match status" value="1"/>
</dbReference>
<evidence type="ECO:0000256" key="7">
    <source>
        <dbReference type="PIRNR" id="PIRNR036956"/>
    </source>
</evidence>
<evidence type="ECO:0000256" key="10">
    <source>
        <dbReference type="SAM" id="MobiDB-lite"/>
    </source>
</evidence>
<keyword evidence="14" id="KW-1185">Reference proteome</keyword>
<keyword evidence="3" id="KW-0597">Phosphoprotein</keyword>
<dbReference type="PROSITE" id="PS50330">
    <property type="entry name" value="UIM"/>
    <property type="match status" value="1"/>
</dbReference>
<feature type="region of interest" description="Disordered" evidence="10">
    <location>
        <begin position="546"/>
        <end position="613"/>
    </location>
</feature>
<name>A0ABQ9JHT0_9CUCU</name>
<evidence type="ECO:0000256" key="3">
    <source>
        <dbReference type="ARBA" id="ARBA00022553"/>
    </source>
</evidence>
<dbReference type="InterPro" id="IPR017455">
    <property type="entry name" value="Znf_FYVE-rel"/>
</dbReference>
<dbReference type="InterPro" id="IPR017073">
    <property type="entry name" value="HGS/VPS27"/>
</dbReference>
<feature type="region of interest" description="Disordered" evidence="10">
    <location>
        <begin position="317"/>
        <end position="351"/>
    </location>
</feature>
<gene>
    <name evidence="13" type="ORF">NQ317_001115</name>
</gene>
<evidence type="ECO:0000256" key="5">
    <source>
        <dbReference type="ARBA" id="ARBA00022771"/>
    </source>
</evidence>
<keyword evidence="6" id="KW-0862">Zinc</keyword>
<sequence>MFRANNFDKLLDKATSHLLMEPEWPSIIQICDLIRQNDVQPRHALTSLKKKLTAESAHSIVCTSCFREYCAVVHEELTTKPFCEFLQELAKVTPHENSLFKLGHTLLEKNPKHSAIKDVMNTMKAEGYKFPVLRESDAMFSADTAPEWVEGNVCHRCRVNFGLIQRRHHCRACGQVFCGQCTSRTATLPKYGIEKEVRVCDVCYDQVTKPSSASKSGAKSENELPAEYLSSSLAQQSQEPPKKSEDELREEEELQLALALSQSEAEAKEKAKFKMTSSLHSSYKVEPPQRSPSPIDEQTNPELAKYLNRSYWESIQTTETNETPASPSAPATAPATAPAMTADVKTTTKEETIKDGEIEEFIKTLKSQVEIFINRMKSNSSRGRSIANDTSVQTLFMSITAMHSRLLRYIQEHDDSRLYYEGLQDKLTQVKDARAALDALREEYEEKLKREAEEAERQRQLQMAHKLDIMRKKKQEYLQYQRQLALQRIQEQEREMQMRQEQQKQQYLMPQYGGYMGSPVHGQQFPQNAAPSMSGYQTYQYANMMPPQGLPPQQMMQGPLQPPQMQHNPSQIGPPPGFPPMQQSTTSNHSQGVPHQPQLAHHGHPSQPMMGPGMPHMGMQQPQGMPPVQGGMPNQKGMPPNPQGMPINQPGMLPHQGPPNMQMNRVGLMTSQGSMMPNQGGMMLNQSGMVPNQGGMMPERGGMMPNQGGMIPNQGSMMLNQERDASYAEWNVAQPSRYATEPRRCTTEGRHDFWPNDTTDRHSSPSWQLIKVVFLRIKVYTIWGKFHHSFSMEGPHLRINRPSRMERHKRQN</sequence>
<dbReference type="Pfam" id="PF12210">
    <property type="entry name" value="Hrs_helical"/>
    <property type="match status" value="1"/>
</dbReference>
<feature type="domain" description="VHS" evidence="12">
    <location>
        <begin position="14"/>
        <end position="131"/>
    </location>
</feature>
<evidence type="ECO:0000256" key="6">
    <source>
        <dbReference type="ARBA" id="ARBA00022833"/>
    </source>
</evidence>
<evidence type="ECO:0000313" key="13">
    <source>
        <dbReference type="EMBL" id="KAJ8977751.1"/>
    </source>
</evidence>
<feature type="domain" description="FYVE-type" evidence="11">
    <location>
        <begin position="148"/>
        <end position="208"/>
    </location>
</feature>
<protein>
    <recommendedName>
        <fullName evidence="1 7">Hepatocyte growth factor-regulated tyrosine kinase substrate</fullName>
    </recommendedName>
</protein>
<feature type="region of interest" description="Disordered" evidence="10">
    <location>
        <begin position="269"/>
        <end position="299"/>
    </location>
</feature>
<dbReference type="CDD" id="cd21387">
    <property type="entry name" value="GAT_Hrs"/>
    <property type="match status" value="1"/>
</dbReference>
<dbReference type="SMART" id="SM00288">
    <property type="entry name" value="VHS"/>
    <property type="match status" value="1"/>
</dbReference>
<evidence type="ECO:0000256" key="2">
    <source>
        <dbReference type="ARBA" id="ARBA00022490"/>
    </source>
</evidence>
<feature type="coiled-coil region" evidence="9">
    <location>
        <begin position="423"/>
        <end position="506"/>
    </location>
</feature>
<feature type="region of interest" description="Disordered" evidence="10">
    <location>
        <begin position="231"/>
        <end position="256"/>
    </location>
</feature>
<dbReference type="InterPro" id="IPR011011">
    <property type="entry name" value="Znf_FYVE_PHD"/>
</dbReference>
<keyword evidence="2" id="KW-0963">Cytoplasm</keyword>
<dbReference type="InterPro" id="IPR008942">
    <property type="entry name" value="ENTH_VHS"/>
</dbReference>
<dbReference type="Pfam" id="PF00790">
    <property type="entry name" value="VHS"/>
    <property type="match status" value="1"/>
</dbReference>
<accession>A0ABQ9JHT0</accession>
<evidence type="ECO:0000256" key="1">
    <source>
        <dbReference type="ARBA" id="ARBA00015450"/>
    </source>
</evidence>
<dbReference type="InterPro" id="IPR003903">
    <property type="entry name" value="UIM_dom"/>
</dbReference>
<dbReference type="SUPFAM" id="SSF57903">
    <property type="entry name" value="FYVE/PHD zinc finger"/>
    <property type="match status" value="1"/>
</dbReference>
<dbReference type="PANTHER" id="PTHR46275">
    <property type="entry name" value="HEPATOCYTE GROWTH FACTOR-REGULATED TYROSINE KINASE SUBSTRATE"/>
    <property type="match status" value="1"/>
</dbReference>
<dbReference type="InterPro" id="IPR000306">
    <property type="entry name" value="Znf_FYVE"/>
</dbReference>
<dbReference type="InterPro" id="IPR024641">
    <property type="entry name" value="HRS_helical"/>
</dbReference>
<evidence type="ECO:0000259" key="12">
    <source>
        <dbReference type="PROSITE" id="PS50179"/>
    </source>
</evidence>
<comment type="function">
    <text evidence="7">Essential role in endosome membrane invagination and formation of multivesicular bodies, MVBs. Required during gastrulation and appears to regulate early embryonic signaling pathways. Inhibits tyrosine kinase receptor signaling by promoting degradation of the tyrosine-phosphorylated, active receptor, potentially by sorting activated receptors into MVBs. The MVBs are then trafficked to the lysosome where their contents are degraded.</text>
</comment>
<dbReference type="CDD" id="cd15720">
    <property type="entry name" value="FYVE_Hrs"/>
    <property type="match status" value="1"/>
</dbReference>
<keyword evidence="5 8" id="KW-0863">Zinc-finger</keyword>
<comment type="subcellular location">
    <subcellularLocation>
        <location evidence="7">Cytoplasm</location>
        <location evidence="7">Cell cortex</location>
    </subcellularLocation>
    <subcellularLocation>
        <location evidence="7">Cytoplasm</location>
        <location evidence="7">Perinuclear region</location>
    </subcellularLocation>
</comment>
<keyword evidence="9" id="KW-0175">Coiled coil</keyword>
<dbReference type="Gene3D" id="1.20.5.1940">
    <property type="match status" value="1"/>
</dbReference>
<evidence type="ECO:0000256" key="9">
    <source>
        <dbReference type="SAM" id="Coils"/>
    </source>
</evidence>
<dbReference type="Gene3D" id="1.25.40.90">
    <property type="match status" value="1"/>
</dbReference>
<comment type="caution">
    <text evidence="13">The sequence shown here is derived from an EMBL/GenBank/DDBJ whole genome shotgun (WGS) entry which is preliminary data.</text>
</comment>
<feature type="compositionally biased region" description="Low complexity" evidence="10">
    <location>
        <begin position="323"/>
        <end position="342"/>
    </location>
</feature>
<dbReference type="InterPro" id="IPR013083">
    <property type="entry name" value="Znf_RING/FYVE/PHD"/>
</dbReference>
<dbReference type="PIRSF" id="PIRSF036956">
    <property type="entry name" value="Hrs_Vps27"/>
    <property type="match status" value="1"/>
</dbReference>
<dbReference type="SMART" id="SM00064">
    <property type="entry name" value="FYVE"/>
    <property type="match status" value="1"/>
</dbReference>
<dbReference type="Pfam" id="PF01363">
    <property type="entry name" value="FYVE"/>
    <property type="match status" value="1"/>
</dbReference>
<dbReference type="Gene3D" id="3.30.40.10">
    <property type="entry name" value="Zinc/RING finger domain, C3HC4 (zinc finger)"/>
    <property type="match status" value="1"/>
</dbReference>
<dbReference type="InterPro" id="IPR002014">
    <property type="entry name" value="VHS_dom"/>
</dbReference>
<dbReference type="PANTHER" id="PTHR46275:SF1">
    <property type="entry name" value="HEPATOCYTE GROWTH FACTOR-REGULATED TYROSINE KINASE SUBSTRATE"/>
    <property type="match status" value="1"/>
</dbReference>
<dbReference type="Proteomes" id="UP001162164">
    <property type="component" value="Unassembled WGS sequence"/>
</dbReference>
<dbReference type="PROSITE" id="PS50178">
    <property type="entry name" value="ZF_FYVE"/>
    <property type="match status" value="1"/>
</dbReference>
<evidence type="ECO:0000313" key="14">
    <source>
        <dbReference type="Proteomes" id="UP001162164"/>
    </source>
</evidence>
<reference evidence="13" key="1">
    <citation type="journal article" date="2023" name="Insect Mol. Biol.">
        <title>Genome sequencing provides insights into the evolution of gene families encoding plant cell wall-degrading enzymes in longhorned beetles.</title>
        <authorList>
            <person name="Shin N.R."/>
            <person name="Okamura Y."/>
            <person name="Kirsch R."/>
            <person name="Pauchet Y."/>
        </authorList>
    </citation>
    <scope>NUCLEOTIDE SEQUENCE</scope>
    <source>
        <strain evidence="13">MMC_N1</strain>
    </source>
</reference>
<feature type="compositionally biased region" description="Polar residues" evidence="10">
    <location>
        <begin position="581"/>
        <end position="593"/>
    </location>
</feature>
<keyword evidence="4" id="KW-0479">Metal-binding</keyword>
<evidence type="ECO:0000259" key="11">
    <source>
        <dbReference type="PROSITE" id="PS50178"/>
    </source>
</evidence>
<dbReference type="PROSITE" id="PS50179">
    <property type="entry name" value="VHS"/>
    <property type="match status" value="1"/>
</dbReference>
<evidence type="ECO:0000256" key="4">
    <source>
        <dbReference type="ARBA" id="ARBA00022723"/>
    </source>
</evidence>
<evidence type="ECO:0000256" key="8">
    <source>
        <dbReference type="PROSITE-ProRule" id="PRU00091"/>
    </source>
</evidence>
<proteinExistence type="predicted"/>